<reference evidence="3" key="1">
    <citation type="submission" date="2016-10" db="EMBL/GenBank/DDBJ databases">
        <authorList>
            <person name="Varghese N."/>
            <person name="Submissions S."/>
        </authorList>
    </citation>
    <scope>NUCLEOTIDE SEQUENCE [LARGE SCALE GENOMIC DNA]</scope>
    <source>
        <strain evidence="3">DSM 44526</strain>
    </source>
</reference>
<evidence type="ECO:0000259" key="1">
    <source>
        <dbReference type="PROSITE" id="PS51819"/>
    </source>
</evidence>
<dbReference type="PROSITE" id="PS51819">
    <property type="entry name" value="VOC"/>
    <property type="match status" value="1"/>
</dbReference>
<sequence>MRMVFVNLPVSDVDAAKAFYAGLGWQLNEQFSDEGTASFVVSETITAMLLSRERFAGFLPEGAEVGDPARQVSVMTALSADSREECDDLLARAVAHGGQQFAQPQDHGFMYGTSFADPSGNVWEAVWMDPSALAG</sequence>
<dbReference type="PANTHER" id="PTHR36503:SF2">
    <property type="entry name" value="BLR2408 PROTEIN"/>
    <property type="match status" value="1"/>
</dbReference>
<feature type="domain" description="VOC" evidence="1">
    <location>
        <begin position="2"/>
        <end position="128"/>
    </location>
</feature>
<dbReference type="EMBL" id="FNCF01000002">
    <property type="protein sequence ID" value="SDF90695.1"/>
    <property type="molecule type" value="Genomic_DNA"/>
</dbReference>
<dbReference type="Proteomes" id="UP000198863">
    <property type="component" value="Unassembled WGS sequence"/>
</dbReference>
<dbReference type="Gene3D" id="3.10.180.10">
    <property type="entry name" value="2,3-Dihydroxybiphenyl 1,2-Dioxygenase, domain 1"/>
    <property type="match status" value="1"/>
</dbReference>
<accession>A0A1G7PWU6</accession>
<protein>
    <recommendedName>
        <fullName evidence="1">VOC domain-containing protein</fullName>
    </recommendedName>
</protein>
<dbReference type="Pfam" id="PF00903">
    <property type="entry name" value="Glyoxalase"/>
    <property type="match status" value="1"/>
</dbReference>
<dbReference type="InterPro" id="IPR037523">
    <property type="entry name" value="VOC_core"/>
</dbReference>
<dbReference type="PANTHER" id="PTHR36503">
    <property type="entry name" value="BLR2520 PROTEIN"/>
    <property type="match status" value="1"/>
</dbReference>
<dbReference type="InterPro" id="IPR004360">
    <property type="entry name" value="Glyas_Fos-R_dOase_dom"/>
</dbReference>
<gene>
    <name evidence="2" type="ORF">SAMN05660324_1248</name>
</gene>
<proteinExistence type="predicted"/>
<dbReference type="SUPFAM" id="SSF54593">
    <property type="entry name" value="Glyoxalase/Bleomycin resistance protein/Dihydroxybiphenyl dioxygenase"/>
    <property type="match status" value="1"/>
</dbReference>
<evidence type="ECO:0000313" key="3">
    <source>
        <dbReference type="Proteomes" id="UP000198863"/>
    </source>
</evidence>
<dbReference type="InterPro" id="IPR029068">
    <property type="entry name" value="Glyas_Bleomycin-R_OHBP_Dase"/>
</dbReference>
<evidence type="ECO:0000313" key="2">
    <source>
        <dbReference type="EMBL" id="SDF90695.1"/>
    </source>
</evidence>
<keyword evidence="3" id="KW-1185">Reference proteome</keyword>
<organism evidence="2 3">
    <name type="scientific">Klenkia brasiliensis</name>
    <dbReference type="NCBI Taxonomy" id="333142"/>
    <lineage>
        <taxon>Bacteria</taxon>
        <taxon>Bacillati</taxon>
        <taxon>Actinomycetota</taxon>
        <taxon>Actinomycetes</taxon>
        <taxon>Geodermatophilales</taxon>
        <taxon>Geodermatophilaceae</taxon>
        <taxon>Klenkia</taxon>
    </lineage>
</organism>
<dbReference type="AlphaFoldDB" id="A0A1G7PWU6"/>
<name>A0A1G7PWU6_9ACTN</name>